<sequence>EKNIKCPANACIEILSFDELKRALPPFVVDILEEKLDKEYLSYITKWMFTDEKLKSR</sequence>
<accession>A0A8S3ZJI2</accession>
<organism evidence="1 2">
    <name type="scientific">Candidula unifasciata</name>
    <dbReference type="NCBI Taxonomy" id="100452"/>
    <lineage>
        <taxon>Eukaryota</taxon>
        <taxon>Metazoa</taxon>
        <taxon>Spiralia</taxon>
        <taxon>Lophotrochozoa</taxon>
        <taxon>Mollusca</taxon>
        <taxon>Gastropoda</taxon>
        <taxon>Heterobranchia</taxon>
        <taxon>Euthyneura</taxon>
        <taxon>Panpulmonata</taxon>
        <taxon>Eupulmonata</taxon>
        <taxon>Stylommatophora</taxon>
        <taxon>Helicina</taxon>
        <taxon>Helicoidea</taxon>
        <taxon>Geomitridae</taxon>
        <taxon>Candidula</taxon>
    </lineage>
</organism>
<dbReference type="Proteomes" id="UP000678393">
    <property type="component" value="Unassembled WGS sequence"/>
</dbReference>
<dbReference type="EMBL" id="CAJHNH020003001">
    <property type="protein sequence ID" value="CAG5128268.1"/>
    <property type="molecule type" value="Genomic_DNA"/>
</dbReference>
<dbReference type="OrthoDB" id="6133115at2759"/>
<evidence type="ECO:0000313" key="1">
    <source>
        <dbReference type="EMBL" id="CAG5128268.1"/>
    </source>
</evidence>
<protein>
    <submittedName>
        <fullName evidence="1">Uncharacterized protein</fullName>
    </submittedName>
</protein>
<evidence type="ECO:0000313" key="2">
    <source>
        <dbReference type="Proteomes" id="UP000678393"/>
    </source>
</evidence>
<feature type="non-terminal residue" evidence="1">
    <location>
        <position position="1"/>
    </location>
</feature>
<feature type="non-terminal residue" evidence="1">
    <location>
        <position position="57"/>
    </location>
</feature>
<keyword evidence="2" id="KW-1185">Reference proteome</keyword>
<dbReference type="AlphaFoldDB" id="A0A8S3ZJI2"/>
<comment type="caution">
    <text evidence="1">The sequence shown here is derived from an EMBL/GenBank/DDBJ whole genome shotgun (WGS) entry which is preliminary data.</text>
</comment>
<gene>
    <name evidence="1" type="ORF">CUNI_LOCUS13826</name>
</gene>
<reference evidence="1" key="1">
    <citation type="submission" date="2021-04" db="EMBL/GenBank/DDBJ databases">
        <authorList>
            <consortium name="Molecular Ecology Group"/>
        </authorList>
    </citation>
    <scope>NUCLEOTIDE SEQUENCE</scope>
</reference>
<proteinExistence type="predicted"/>
<name>A0A8S3ZJI2_9EUPU</name>